<dbReference type="InterPro" id="IPR000917">
    <property type="entry name" value="Sulfatase_N"/>
</dbReference>
<dbReference type="Pfam" id="PF00884">
    <property type="entry name" value="Sulfatase"/>
    <property type="match status" value="1"/>
</dbReference>
<evidence type="ECO:0000256" key="1">
    <source>
        <dbReference type="ARBA" id="ARBA00001913"/>
    </source>
</evidence>
<dbReference type="PANTHER" id="PTHR10342:SF273">
    <property type="entry name" value="RE14504P"/>
    <property type="match status" value="1"/>
</dbReference>
<keyword evidence="6" id="KW-0325">Glycoprotein</keyword>
<gene>
    <name evidence="9" type="ORF">SNE40_008960</name>
</gene>
<dbReference type="CDD" id="cd16029">
    <property type="entry name" value="4-S"/>
    <property type="match status" value="1"/>
</dbReference>
<keyword evidence="7" id="KW-0732">Signal</keyword>
<evidence type="ECO:0000313" key="9">
    <source>
        <dbReference type="EMBL" id="KAK6181012.1"/>
    </source>
</evidence>
<dbReference type="PROSITE" id="PS00149">
    <property type="entry name" value="SULFATASE_2"/>
    <property type="match status" value="1"/>
</dbReference>
<dbReference type="Proteomes" id="UP001347796">
    <property type="component" value="Unassembled WGS sequence"/>
</dbReference>
<reference evidence="9 10" key="1">
    <citation type="submission" date="2024-01" db="EMBL/GenBank/DDBJ databases">
        <title>The genome of the rayed Mediterranean limpet Patella caerulea (Linnaeus, 1758).</title>
        <authorList>
            <person name="Anh-Thu Weber A."/>
            <person name="Halstead-Nussloch G."/>
        </authorList>
    </citation>
    <scope>NUCLEOTIDE SEQUENCE [LARGE SCALE GENOMIC DNA]</scope>
    <source>
        <strain evidence="9">AATW-2023a</strain>
        <tissue evidence="9">Whole specimen</tissue>
    </source>
</reference>
<dbReference type="PROSITE" id="PS00523">
    <property type="entry name" value="SULFATASE_1"/>
    <property type="match status" value="1"/>
</dbReference>
<dbReference type="InterPro" id="IPR047115">
    <property type="entry name" value="ARSB"/>
</dbReference>
<accession>A0AAN8JQ73</accession>
<keyword evidence="10" id="KW-1185">Reference proteome</keyword>
<feature type="domain" description="Sulfatase N-terminal" evidence="8">
    <location>
        <begin position="23"/>
        <end position="344"/>
    </location>
</feature>
<dbReference type="Gene3D" id="3.40.720.10">
    <property type="entry name" value="Alkaline Phosphatase, subunit A"/>
    <property type="match status" value="1"/>
</dbReference>
<dbReference type="GO" id="GO:0008484">
    <property type="term" value="F:sulfuric ester hydrolase activity"/>
    <property type="evidence" value="ECO:0007669"/>
    <property type="project" value="InterPro"/>
</dbReference>
<dbReference type="EMBL" id="JAZGQO010000007">
    <property type="protein sequence ID" value="KAK6181012.1"/>
    <property type="molecule type" value="Genomic_DNA"/>
</dbReference>
<evidence type="ECO:0000256" key="6">
    <source>
        <dbReference type="ARBA" id="ARBA00023180"/>
    </source>
</evidence>
<proteinExistence type="inferred from homology"/>
<dbReference type="InterPro" id="IPR017850">
    <property type="entry name" value="Alkaline_phosphatase_core_sf"/>
</dbReference>
<evidence type="ECO:0000256" key="5">
    <source>
        <dbReference type="ARBA" id="ARBA00022837"/>
    </source>
</evidence>
<keyword evidence="4" id="KW-0378">Hydrolase</keyword>
<organism evidence="9 10">
    <name type="scientific">Patella caerulea</name>
    <name type="common">Rayed Mediterranean limpet</name>
    <dbReference type="NCBI Taxonomy" id="87958"/>
    <lineage>
        <taxon>Eukaryota</taxon>
        <taxon>Metazoa</taxon>
        <taxon>Spiralia</taxon>
        <taxon>Lophotrochozoa</taxon>
        <taxon>Mollusca</taxon>
        <taxon>Gastropoda</taxon>
        <taxon>Patellogastropoda</taxon>
        <taxon>Patelloidea</taxon>
        <taxon>Patellidae</taxon>
        <taxon>Patella</taxon>
    </lineage>
</organism>
<evidence type="ECO:0000256" key="3">
    <source>
        <dbReference type="ARBA" id="ARBA00022723"/>
    </source>
</evidence>
<feature type="signal peptide" evidence="7">
    <location>
        <begin position="1"/>
        <end position="19"/>
    </location>
</feature>
<feature type="chain" id="PRO_5043051255" description="Sulfatase N-terminal domain-containing protein" evidence="7">
    <location>
        <begin position="20"/>
        <end position="531"/>
    </location>
</feature>
<comment type="caution">
    <text evidence="9">The sequence shown here is derived from an EMBL/GenBank/DDBJ whole genome shotgun (WGS) entry which is preliminary data.</text>
</comment>
<evidence type="ECO:0000313" key="10">
    <source>
        <dbReference type="Proteomes" id="UP001347796"/>
    </source>
</evidence>
<evidence type="ECO:0000256" key="7">
    <source>
        <dbReference type="SAM" id="SignalP"/>
    </source>
</evidence>
<evidence type="ECO:0000256" key="2">
    <source>
        <dbReference type="ARBA" id="ARBA00008779"/>
    </source>
</evidence>
<dbReference type="Gene3D" id="3.30.1120.10">
    <property type="match status" value="1"/>
</dbReference>
<dbReference type="GO" id="GO:0046872">
    <property type="term" value="F:metal ion binding"/>
    <property type="evidence" value="ECO:0007669"/>
    <property type="project" value="UniProtKB-KW"/>
</dbReference>
<keyword evidence="3" id="KW-0479">Metal-binding</keyword>
<evidence type="ECO:0000256" key="4">
    <source>
        <dbReference type="ARBA" id="ARBA00022801"/>
    </source>
</evidence>
<keyword evidence="5" id="KW-0106">Calcium</keyword>
<comment type="cofactor">
    <cofactor evidence="1">
        <name>Ca(2+)</name>
        <dbReference type="ChEBI" id="CHEBI:29108"/>
    </cofactor>
</comment>
<dbReference type="SUPFAM" id="SSF53649">
    <property type="entry name" value="Alkaline phosphatase-like"/>
    <property type="match status" value="1"/>
</dbReference>
<evidence type="ECO:0000259" key="8">
    <source>
        <dbReference type="Pfam" id="PF00884"/>
    </source>
</evidence>
<dbReference type="AlphaFoldDB" id="A0AAN8JQ73"/>
<dbReference type="PANTHER" id="PTHR10342">
    <property type="entry name" value="ARYLSULFATASE"/>
    <property type="match status" value="1"/>
</dbReference>
<name>A0AAN8JQ73_PATCE</name>
<protein>
    <recommendedName>
        <fullName evidence="8">Sulfatase N-terminal domain-containing protein</fullName>
    </recommendedName>
</protein>
<comment type="similarity">
    <text evidence="2">Belongs to the sulfatase family.</text>
</comment>
<dbReference type="InterPro" id="IPR024607">
    <property type="entry name" value="Sulfatase_CS"/>
</dbReference>
<sequence>MDQLFLTLLMLLNVHGILSANQPNIIFVIADDMGWHDVGFHGSDMLTPNIDKLAYDGVILNNYYVSPICSPTRSAIMTGRHPIHTGMQHEVIGNDTPYGLPLNFTIMPQYLKALGYDTHAVGKWHLGHFQKEYLPTLRGFDSFFGYLTGHEDYFDHVAEGRPYWGKDFRNNTDPVATMDGDYSTELYTSLAENIILTHNQSKPLFLYLAYQAVHAGNAQADPLQAPQKYIDRFPNITDIPRRIFGGMVSALDDGIGNLRSVLEKTGMMNNTVLVFTTDNGGPTNGYDRNAACNWPLRGCKNTMWEGGVRGNGFVHSPLLRKTGYIMENLMHITDWLPTIYSLAGGNASDLPNQDGYDVWNMLSNDGQPIRTSVLHNIDPIQNFAAIRVGEYKLVMGDISNGRDDSWYPPPDLKKKHHKLTFNDKHLNNFEGDKFTYRMSSEKTAKPITVNCGKRPVDADTNCLPNSKPCLFHIPSDPCEFTNIASQHPDIVAELNQKIEDYKKTMVPPGNKPADPKGANPYNHGGFWGPWM</sequence>